<dbReference type="SUPFAM" id="SSF55486">
    <property type="entry name" value="Metalloproteases ('zincins'), catalytic domain"/>
    <property type="match status" value="1"/>
</dbReference>
<dbReference type="EMBL" id="KV441508">
    <property type="protein sequence ID" value="OAG13599.1"/>
    <property type="molecule type" value="Genomic_DNA"/>
</dbReference>
<dbReference type="AlphaFoldDB" id="A0A177D3J4"/>
<dbReference type="VEuPathDB" id="FungiDB:CC77DRAFT_1084852"/>
<sequence>MYLSPTFVSGLLLASAEGVLGGSRFWEAKAPNQRTNSTPDYLGFETHNSTSSLMKRAFSMESRPNDKLAPRLWPNKKIRYHFEDPENLRLKGIWERAIELWAPLKVHGFSYEEVSSRDEWQSNRDTVLLIKYNTDGKLLSSLGIPPINEAANDGKPTDADLGPVTNLSDNEGIGQDDIHANIAHELGHVWGLIHEHQNPRYWRITSGDYNNGWSLWSGRSSQPKFKPSDFDCEALSDFAAISKTLTTLVAAAREANDHNLMDELQFDLDHICVSMKVAGKWGFSAAEWLPYPSLDKKVSDENFDPNSIMMYPSRAGGIGLGDDREVVLKYDDGSLIPNRLAPSPMDIDRLITLYGKPALSVPGEPHNSRSSQFFNRLKKIRSGISRAGDTKGGSCDG</sequence>
<evidence type="ECO:0000313" key="2">
    <source>
        <dbReference type="EMBL" id="OAG13599.1"/>
    </source>
</evidence>
<evidence type="ECO:0000256" key="1">
    <source>
        <dbReference type="SAM" id="SignalP"/>
    </source>
</evidence>
<gene>
    <name evidence="2" type="ORF">CC77DRAFT_1084852</name>
</gene>
<proteinExistence type="predicted"/>
<name>A0A177D3J4_ALTAL</name>
<keyword evidence="1" id="KW-0732">Signal</keyword>
<dbReference type="OMA" id="VDWKSIM"/>
<dbReference type="KEGG" id="aalt:CC77DRAFT_1084852"/>
<evidence type="ECO:0008006" key="4">
    <source>
        <dbReference type="Google" id="ProtNLM"/>
    </source>
</evidence>
<feature type="chain" id="PRO_5008058943" description="Peptidase metallopeptidase domain-containing protein" evidence="1">
    <location>
        <begin position="22"/>
        <end position="397"/>
    </location>
</feature>
<accession>A0A177D3J4</accession>
<dbReference type="Proteomes" id="UP000077248">
    <property type="component" value="Unassembled WGS sequence"/>
</dbReference>
<reference evidence="2 3" key="1">
    <citation type="submission" date="2016-05" db="EMBL/GenBank/DDBJ databases">
        <title>Comparative analysis of secretome profiles of manganese(II)-oxidizing ascomycete fungi.</title>
        <authorList>
            <consortium name="DOE Joint Genome Institute"/>
            <person name="Zeiner C.A."/>
            <person name="Purvine S.O."/>
            <person name="Zink E.M."/>
            <person name="Wu S."/>
            <person name="Pasa-Tolic L."/>
            <person name="Chaput D.L."/>
            <person name="Haridas S."/>
            <person name="Grigoriev I.V."/>
            <person name="Santelli C.M."/>
            <person name="Hansel C.M."/>
        </authorList>
    </citation>
    <scope>NUCLEOTIDE SEQUENCE [LARGE SCALE GENOMIC DNA]</scope>
    <source>
        <strain evidence="2 3">SRC1lrK2f</strain>
    </source>
</reference>
<dbReference type="Gene3D" id="3.40.390.10">
    <property type="entry name" value="Collagenase (Catalytic Domain)"/>
    <property type="match status" value="1"/>
</dbReference>
<keyword evidence="3" id="KW-1185">Reference proteome</keyword>
<organism evidence="2 3">
    <name type="scientific">Alternaria alternata</name>
    <name type="common">Alternaria rot fungus</name>
    <name type="synonym">Torula alternata</name>
    <dbReference type="NCBI Taxonomy" id="5599"/>
    <lineage>
        <taxon>Eukaryota</taxon>
        <taxon>Fungi</taxon>
        <taxon>Dikarya</taxon>
        <taxon>Ascomycota</taxon>
        <taxon>Pezizomycotina</taxon>
        <taxon>Dothideomycetes</taxon>
        <taxon>Pleosporomycetidae</taxon>
        <taxon>Pleosporales</taxon>
        <taxon>Pleosporineae</taxon>
        <taxon>Pleosporaceae</taxon>
        <taxon>Alternaria</taxon>
        <taxon>Alternaria sect. Alternaria</taxon>
        <taxon>Alternaria alternata complex</taxon>
    </lineage>
</organism>
<dbReference type="GO" id="GO:0008237">
    <property type="term" value="F:metallopeptidase activity"/>
    <property type="evidence" value="ECO:0007669"/>
    <property type="project" value="InterPro"/>
</dbReference>
<protein>
    <recommendedName>
        <fullName evidence="4">Peptidase metallopeptidase domain-containing protein</fullName>
    </recommendedName>
</protein>
<feature type="signal peptide" evidence="1">
    <location>
        <begin position="1"/>
        <end position="21"/>
    </location>
</feature>
<dbReference type="RefSeq" id="XP_018379020.1">
    <property type="nucleotide sequence ID" value="XM_018529406.1"/>
</dbReference>
<dbReference type="InterPro" id="IPR024079">
    <property type="entry name" value="MetalloPept_cat_dom_sf"/>
</dbReference>
<evidence type="ECO:0000313" key="3">
    <source>
        <dbReference type="Proteomes" id="UP000077248"/>
    </source>
</evidence>
<dbReference type="GeneID" id="29115000"/>